<evidence type="ECO:0000313" key="1">
    <source>
        <dbReference type="EMBL" id="KAI3768763.1"/>
    </source>
</evidence>
<sequence length="70" mass="7767">MVRKSYRAAETGFTQMQFTIAPITLKIVTRIALVELICRGSCESTKKTKEEQSKATKLSTQDGSILKSTL</sequence>
<gene>
    <name evidence="1" type="ORF">L2E82_19595</name>
</gene>
<keyword evidence="2" id="KW-1185">Reference proteome</keyword>
<dbReference type="EMBL" id="CM042011">
    <property type="protein sequence ID" value="KAI3768763.1"/>
    <property type="molecule type" value="Genomic_DNA"/>
</dbReference>
<comment type="caution">
    <text evidence="1">The sequence shown here is derived from an EMBL/GenBank/DDBJ whole genome shotgun (WGS) entry which is preliminary data.</text>
</comment>
<proteinExistence type="predicted"/>
<protein>
    <submittedName>
        <fullName evidence="1">Uncharacterized protein</fullName>
    </submittedName>
</protein>
<name>A0ACB9FCW4_CICIN</name>
<accession>A0ACB9FCW4</accession>
<evidence type="ECO:0000313" key="2">
    <source>
        <dbReference type="Proteomes" id="UP001055811"/>
    </source>
</evidence>
<dbReference type="Proteomes" id="UP001055811">
    <property type="component" value="Linkage Group LG03"/>
</dbReference>
<reference evidence="2" key="1">
    <citation type="journal article" date="2022" name="Mol. Ecol. Resour.">
        <title>The genomes of chicory, endive, great burdock and yacon provide insights into Asteraceae palaeo-polyploidization history and plant inulin production.</title>
        <authorList>
            <person name="Fan W."/>
            <person name="Wang S."/>
            <person name="Wang H."/>
            <person name="Wang A."/>
            <person name="Jiang F."/>
            <person name="Liu H."/>
            <person name="Zhao H."/>
            <person name="Xu D."/>
            <person name="Zhang Y."/>
        </authorList>
    </citation>
    <scope>NUCLEOTIDE SEQUENCE [LARGE SCALE GENOMIC DNA]</scope>
    <source>
        <strain evidence="2">cv. Punajuju</strain>
    </source>
</reference>
<organism evidence="1 2">
    <name type="scientific">Cichorium intybus</name>
    <name type="common">Chicory</name>
    <dbReference type="NCBI Taxonomy" id="13427"/>
    <lineage>
        <taxon>Eukaryota</taxon>
        <taxon>Viridiplantae</taxon>
        <taxon>Streptophyta</taxon>
        <taxon>Embryophyta</taxon>
        <taxon>Tracheophyta</taxon>
        <taxon>Spermatophyta</taxon>
        <taxon>Magnoliopsida</taxon>
        <taxon>eudicotyledons</taxon>
        <taxon>Gunneridae</taxon>
        <taxon>Pentapetalae</taxon>
        <taxon>asterids</taxon>
        <taxon>campanulids</taxon>
        <taxon>Asterales</taxon>
        <taxon>Asteraceae</taxon>
        <taxon>Cichorioideae</taxon>
        <taxon>Cichorieae</taxon>
        <taxon>Cichoriinae</taxon>
        <taxon>Cichorium</taxon>
    </lineage>
</organism>
<reference evidence="1 2" key="2">
    <citation type="journal article" date="2022" name="Mol. Ecol. Resour.">
        <title>The genomes of chicory, endive, great burdock and yacon provide insights into Asteraceae paleo-polyploidization history and plant inulin production.</title>
        <authorList>
            <person name="Fan W."/>
            <person name="Wang S."/>
            <person name="Wang H."/>
            <person name="Wang A."/>
            <person name="Jiang F."/>
            <person name="Liu H."/>
            <person name="Zhao H."/>
            <person name="Xu D."/>
            <person name="Zhang Y."/>
        </authorList>
    </citation>
    <scope>NUCLEOTIDE SEQUENCE [LARGE SCALE GENOMIC DNA]</scope>
    <source>
        <strain evidence="2">cv. Punajuju</strain>
        <tissue evidence="1">Leaves</tissue>
    </source>
</reference>